<evidence type="ECO:0000256" key="5">
    <source>
        <dbReference type="ARBA" id="ARBA00023136"/>
    </source>
</evidence>
<name>A0A857J166_9BURK</name>
<protein>
    <submittedName>
        <fullName evidence="7">Glycosyltransferase</fullName>
    </submittedName>
</protein>
<evidence type="ECO:0000313" key="7">
    <source>
        <dbReference type="EMBL" id="QHI97620.1"/>
    </source>
</evidence>
<dbReference type="Pfam" id="PF00535">
    <property type="entry name" value="Glycos_transf_2"/>
    <property type="match status" value="1"/>
</dbReference>
<evidence type="ECO:0000256" key="2">
    <source>
        <dbReference type="ARBA" id="ARBA00022475"/>
    </source>
</evidence>
<sequence>MLGIVIPAHNEQDCIEDCLVAARRAARHPALHGEEVEIVVVLDSCSDRTGLIATRQGVLPLHVRLRNVGAARAAGAELALARGARWLAFTDADSRVQEDWLAEQLALQADAVCGTVCVDDWTAHGEHAELLRHHFAETYFDREGHRHIHGANLGVSAAAYRLAGGFRHLACSEDVALVEALQACGAEIAWSARPRVVTSARRHARAVGGFADALLGAVAQRLAAATAAGSAGAALPA</sequence>
<dbReference type="InterPro" id="IPR029044">
    <property type="entry name" value="Nucleotide-diphossugar_trans"/>
</dbReference>
<dbReference type="KEGG" id="xyk:GT347_06235"/>
<keyword evidence="8" id="KW-1185">Reference proteome</keyword>
<dbReference type="PANTHER" id="PTHR43646:SF2">
    <property type="entry name" value="GLYCOSYLTRANSFERASE 2-LIKE DOMAIN-CONTAINING PROTEIN"/>
    <property type="match status" value="1"/>
</dbReference>
<keyword evidence="5" id="KW-0472">Membrane</keyword>
<feature type="domain" description="Glycosyltransferase 2-like" evidence="6">
    <location>
        <begin position="4"/>
        <end position="119"/>
    </location>
</feature>
<gene>
    <name evidence="7" type="ORF">GT347_06235</name>
</gene>
<reference evidence="7 8" key="1">
    <citation type="submission" date="2020-01" db="EMBL/GenBank/DDBJ databases">
        <title>Genome sequencing of strain KACC 21265.</title>
        <authorList>
            <person name="Heo J."/>
            <person name="Kim S.-J."/>
            <person name="Kim J.-S."/>
            <person name="Hong S.-B."/>
            <person name="Kwon S.-W."/>
        </authorList>
    </citation>
    <scope>NUCLEOTIDE SEQUENCE [LARGE SCALE GENOMIC DNA]</scope>
    <source>
        <strain evidence="7 8">KACC 21265</strain>
    </source>
</reference>
<keyword evidence="3" id="KW-0328">Glycosyltransferase</keyword>
<dbReference type="RefSeq" id="WP_160551138.1">
    <property type="nucleotide sequence ID" value="NZ_CP047650.1"/>
</dbReference>
<dbReference type="EMBL" id="CP047650">
    <property type="protein sequence ID" value="QHI97620.1"/>
    <property type="molecule type" value="Genomic_DNA"/>
</dbReference>
<accession>A0A857J166</accession>
<dbReference type="AlphaFoldDB" id="A0A857J166"/>
<evidence type="ECO:0000256" key="1">
    <source>
        <dbReference type="ARBA" id="ARBA00004236"/>
    </source>
</evidence>
<evidence type="ECO:0000313" key="8">
    <source>
        <dbReference type="Proteomes" id="UP000464787"/>
    </source>
</evidence>
<dbReference type="InterPro" id="IPR001173">
    <property type="entry name" value="Glyco_trans_2-like"/>
</dbReference>
<dbReference type="Gene3D" id="3.90.550.10">
    <property type="entry name" value="Spore Coat Polysaccharide Biosynthesis Protein SpsA, Chain A"/>
    <property type="match status" value="1"/>
</dbReference>
<dbReference type="SUPFAM" id="SSF53448">
    <property type="entry name" value="Nucleotide-diphospho-sugar transferases"/>
    <property type="match status" value="1"/>
</dbReference>
<dbReference type="GO" id="GO:0016757">
    <property type="term" value="F:glycosyltransferase activity"/>
    <property type="evidence" value="ECO:0007669"/>
    <property type="project" value="UniProtKB-KW"/>
</dbReference>
<organism evidence="7 8">
    <name type="scientific">Xylophilus rhododendri</name>
    <dbReference type="NCBI Taxonomy" id="2697032"/>
    <lineage>
        <taxon>Bacteria</taxon>
        <taxon>Pseudomonadati</taxon>
        <taxon>Pseudomonadota</taxon>
        <taxon>Betaproteobacteria</taxon>
        <taxon>Burkholderiales</taxon>
        <taxon>Xylophilus</taxon>
    </lineage>
</organism>
<proteinExistence type="predicted"/>
<dbReference type="Proteomes" id="UP000464787">
    <property type="component" value="Chromosome"/>
</dbReference>
<dbReference type="GO" id="GO:0005886">
    <property type="term" value="C:plasma membrane"/>
    <property type="evidence" value="ECO:0007669"/>
    <property type="project" value="UniProtKB-SubCell"/>
</dbReference>
<evidence type="ECO:0000256" key="4">
    <source>
        <dbReference type="ARBA" id="ARBA00022679"/>
    </source>
</evidence>
<evidence type="ECO:0000256" key="3">
    <source>
        <dbReference type="ARBA" id="ARBA00022676"/>
    </source>
</evidence>
<comment type="subcellular location">
    <subcellularLocation>
        <location evidence="1">Cell membrane</location>
    </subcellularLocation>
</comment>
<evidence type="ECO:0000259" key="6">
    <source>
        <dbReference type="Pfam" id="PF00535"/>
    </source>
</evidence>
<keyword evidence="4 7" id="KW-0808">Transferase</keyword>
<keyword evidence="2" id="KW-1003">Cell membrane</keyword>
<dbReference type="PANTHER" id="PTHR43646">
    <property type="entry name" value="GLYCOSYLTRANSFERASE"/>
    <property type="match status" value="1"/>
</dbReference>